<sequence>MEFFIDRTSTINKKPIEGAYIKELERVDQKGNPFTIERWCVEINSLEELTELSNQEGEVIINTRGDSPFSPYLEIYDDYRE</sequence>
<accession>A0A076GAL1</accession>
<proteinExistence type="predicted"/>
<protein>
    <submittedName>
        <fullName evidence="1">Uncharacterized protein</fullName>
    </submittedName>
</protein>
<evidence type="ECO:0000313" key="1">
    <source>
        <dbReference type="EMBL" id="AII26859.1"/>
    </source>
</evidence>
<name>A0A076GAL1_9CAUD</name>
<organism evidence="1 2">
    <name type="scientific">Staphylococcus phage MCE-2014</name>
    <dbReference type="NCBI Taxonomy" id="1524910"/>
    <lineage>
        <taxon>Viruses</taxon>
        <taxon>Duplodnaviria</taxon>
        <taxon>Heunggongvirae</taxon>
        <taxon>Uroviricota</taxon>
        <taxon>Caudoviricetes</taxon>
        <taxon>Herelleviridae</taxon>
        <taxon>Twortvirinae</taxon>
        <taxon>Kayvirus</taxon>
        <taxon>Kayvirus MCE2014</taxon>
    </lineage>
</organism>
<dbReference type="Proteomes" id="UP000028960">
    <property type="component" value="Segment"/>
</dbReference>
<dbReference type="EMBL" id="KJ888149">
    <property type="protein sequence ID" value="AII26859.1"/>
    <property type="molecule type" value="Genomic_DNA"/>
</dbReference>
<dbReference type="KEGG" id="vg:22276207"/>
<dbReference type="GeneID" id="22276207"/>
<keyword evidence="2" id="KW-1185">Reference proteome</keyword>
<evidence type="ECO:0000313" key="2">
    <source>
        <dbReference type="Proteomes" id="UP000028960"/>
    </source>
</evidence>
<dbReference type="RefSeq" id="YP_009097949.1">
    <property type="nucleotide sequence ID" value="NC_025416.1"/>
</dbReference>
<reference evidence="1 2" key="1">
    <citation type="journal article" date="2014" name="Appl. Environ. Microbiol.">
        <title>Combined Use of Bacteriophage K and a Novel Bacteriophage To Reduce Staphylococcus aureus Biofilm Formation.</title>
        <authorList>
            <person name="Alves D.R."/>
            <person name="Gaudion A."/>
            <person name="Bean J.E."/>
            <person name="Perez Esteban P."/>
            <person name="Arnot T.C."/>
            <person name="Harper D.R."/>
            <person name="Kot W."/>
            <person name="Hansen L.H."/>
            <person name="Enright M.C."/>
            <person name="Jenkins A.T."/>
        </authorList>
    </citation>
    <scope>NUCLEOTIDE SEQUENCE [LARGE SCALE GENOMIC DNA]</scope>
</reference>